<dbReference type="EMBL" id="CAMXCT030006613">
    <property type="protein sequence ID" value="CAL4804310.1"/>
    <property type="molecule type" value="Genomic_DNA"/>
</dbReference>
<name>A0A9P1DXX8_9DINO</name>
<feature type="region of interest" description="Disordered" evidence="2">
    <location>
        <begin position="791"/>
        <end position="856"/>
    </location>
</feature>
<evidence type="ECO:0000313" key="6">
    <source>
        <dbReference type="EMBL" id="CAL1170373.1"/>
    </source>
</evidence>
<reference evidence="6" key="2">
    <citation type="submission" date="2024-04" db="EMBL/GenBank/DDBJ databases">
        <authorList>
            <person name="Chen Y."/>
            <person name="Shah S."/>
            <person name="Dougan E. K."/>
            <person name="Thang M."/>
            <person name="Chan C."/>
        </authorList>
    </citation>
    <scope>NUCLEOTIDE SEQUENCE [LARGE SCALE GENOMIC DNA]</scope>
</reference>
<dbReference type="EMBL" id="CAMXCT010006613">
    <property type="protein sequence ID" value="CAI4016998.1"/>
    <property type="molecule type" value="Genomic_DNA"/>
</dbReference>
<keyword evidence="1" id="KW-0863">Zinc-finger</keyword>
<evidence type="ECO:0000256" key="1">
    <source>
        <dbReference type="PROSITE-ProRule" id="PRU00047"/>
    </source>
</evidence>
<dbReference type="SMART" id="SM00343">
    <property type="entry name" value="ZnF_C2HC"/>
    <property type="match status" value="1"/>
</dbReference>
<feature type="region of interest" description="Disordered" evidence="2">
    <location>
        <begin position="1"/>
        <end position="21"/>
    </location>
</feature>
<reference evidence="5" key="1">
    <citation type="submission" date="2022-10" db="EMBL/GenBank/DDBJ databases">
        <authorList>
            <person name="Chen Y."/>
            <person name="Dougan E. K."/>
            <person name="Chan C."/>
            <person name="Rhodes N."/>
            <person name="Thang M."/>
        </authorList>
    </citation>
    <scope>NUCLEOTIDE SEQUENCE</scope>
</reference>
<keyword evidence="3" id="KW-0812">Transmembrane</keyword>
<evidence type="ECO:0000313" key="5">
    <source>
        <dbReference type="EMBL" id="CAI4016998.1"/>
    </source>
</evidence>
<feature type="region of interest" description="Disordered" evidence="2">
    <location>
        <begin position="324"/>
        <end position="357"/>
    </location>
</feature>
<organism evidence="5">
    <name type="scientific">Cladocopium goreaui</name>
    <dbReference type="NCBI Taxonomy" id="2562237"/>
    <lineage>
        <taxon>Eukaryota</taxon>
        <taxon>Sar</taxon>
        <taxon>Alveolata</taxon>
        <taxon>Dinophyceae</taxon>
        <taxon>Suessiales</taxon>
        <taxon>Symbiodiniaceae</taxon>
        <taxon>Cladocopium</taxon>
    </lineage>
</organism>
<feature type="compositionally biased region" description="Basic and acidic residues" evidence="2">
    <location>
        <begin position="926"/>
        <end position="945"/>
    </location>
</feature>
<keyword evidence="1" id="KW-0479">Metal-binding</keyword>
<evidence type="ECO:0000256" key="2">
    <source>
        <dbReference type="SAM" id="MobiDB-lite"/>
    </source>
</evidence>
<feature type="region of interest" description="Disordered" evidence="2">
    <location>
        <begin position="870"/>
        <end position="895"/>
    </location>
</feature>
<keyword evidence="3" id="KW-1133">Transmembrane helix</keyword>
<evidence type="ECO:0000313" key="7">
    <source>
        <dbReference type="Proteomes" id="UP001152797"/>
    </source>
</evidence>
<dbReference type="EMBL" id="CAMXCT020006613">
    <property type="protein sequence ID" value="CAL1170373.1"/>
    <property type="molecule type" value="Genomic_DNA"/>
</dbReference>
<gene>
    <name evidence="5" type="ORF">C1SCF055_LOCUS41676</name>
</gene>
<sequence length="1636" mass="186803">MSQSPKRPTASGSAPSGSESQYVKDNFVPRFDNTLTGYKEWRKRVVLYSRRLAIQGRAKEVGMNVLAILEGSSWTQCEDIDLKELEDENGLDVLLARLDKQWQYDDRVETSNIFDTFFFKVQRKTGQTLMEYVTEFHQALREVSRLKVSLPDEITGWLLLRRAALTKDQQHLVQTQVGRNLTLKNVEQSMYQVFGQDYRQTYLPNTNKAKGFAKGKGRQHIMHADDSYDDGSEWQEYYETDEVYWDAAGESPDHEEYHDPNDETWDDTYYETEESYQDESLFDIQEYDEAYTAYTDAKQRIQQLRQARGFYPVVALMDNKQMPLAASGAGSPKGKGKKSKKPTEAPPYAKGKGPKARAKSFFGKDVCLRCGKTGHRAANCTQPSSSSASGSSKKRVIDLDPMVNMVFHQQSSSSGETDEFFETEEAYAQGEALVRADLRAESRYDEMQSEVQFAEDPDDEVFYEVESYINVEDDASDEIFSKDEVVERDQCAMTKTWVWMQGQLTATNRRTAALANEARDPAQPRKKLIWEVYSGTGRLGEMAELMGAEVMRFGLHNGGNRCKKTENYQAELSWRIARALMHDEGLSEQAYAVQQDQEVQELTGILRKLGTQHSHEAIRLAYKLHRNLGHPRKETLVKMLQAKKCSPKVIAAVEAMECPYCNKFAVKKQSAPAHAERPTEFNEQLQVDTMWIDLSSIDGAPNTTSTTSKGRKIAVLVMIDTHVRRLVSDDGLVNGSQRAEQALAGLRQRRVVRTVDLRRINQHTLEELEPEISSPEDQPDLQDQQIHEPDQLHQQPVQVPQQPVPLQQQQDQQHQQPSQVPQEPDSVQPDIQPQPTNSTANPPIDPSDPHPDDTLMPTEIEAQLPHEVPVPQDEEFESEPPVAAGSAPPMHLRDPAYIPAQGETFRQQRRRFEQQETIWMRNRPPSVHERPEGEQQQRVKRARQQDQELEMHVDLFCGGEGQESTALPEGWYFDSKTQEFYLGDTVDYWSYEDGFLVRNHVLSRTHTFQAEEFPIPQDQLQTTTGLTLQRGSRQVYVNDSESVQLGHDQWFGKTLYPLTKEAAENRGQYYLGDFSQKLQSNQTIRCRGHIWAAQAFPKRKAVKESADLRESKMSLEDRGGDENHERYQEAKQRLKAEFTFKHWREQGENETLEFCGCHLTPSETGWLLHQKEYIVKMKPITLANGNQEDRELSPKEVSLLRALLGGLQWPATQSAPHLCASVSLLCGEANKLLRFSKNNADTGLKFTQLGKLTDLCMVALSDAAWGVRRNSESQGGYFVLLMHSKVLQGHMDQPYIILDWRSFKLPRISRSSLNSEAQACSAAMDALEYLMIFWHGCMVHDFDLRYLDTQDIAMQSALVIDAKALFDSIKAEVPQLQGDKRTKIEIMIVKQKMDEIGTKLRWISSEIQLADGVTKIAARQLLADRIRTHLISLQADQTFQAAKRKTQAERQASARRNAIGRMVHKGSLGYVVLTNQLVPVRGEGSSHDHFLDIIFTFFIIIFIFLIWQFFQRMTWSLRSSFGSTRTVSPLLQSTSTQTEPDGEIPKMRQHLENQRHRINMLTQQVHDKDDKITDLQEWIDYYQGDLASTPLWVSRAGERFHVRPECDSLRHANPGGIRRLTLCSHCIRDLHSSSGD</sequence>
<dbReference type="OrthoDB" id="3938585at2759"/>
<evidence type="ECO:0000259" key="4">
    <source>
        <dbReference type="PROSITE" id="PS50158"/>
    </source>
</evidence>
<dbReference type="GO" id="GO:0003676">
    <property type="term" value="F:nucleic acid binding"/>
    <property type="evidence" value="ECO:0007669"/>
    <property type="project" value="InterPro"/>
</dbReference>
<keyword evidence="1" id="KW-0862">Zinc</keyword>
<comment type="caution">
    <text evidence="5">The sequence shown here is derived from an EMBL/GenBank/DDBJ whole genome shotgun (WGS) entry which is preliminary data.</text>
</comment>
<feature type="compositionally biased region" description="Low complexity" evidence="2">
    <location>
        <begin position="792"/>
        <end position="822"/>
    </location>
</feature>
<evidence type="ECO:0000256" key="3">
    <source>
        <dbReference type="SAM" id="Phobius"/>
    </source>
</evidence>
<accession>A0A9P1DXX8</accession>
<dbReference type="PROSITE" id="PS50158">
    <property type="entry name" value="ZF_CCHC"/>
    <property type="match status" value="1"/>
</dbReference>
<dbReference type="GO" id="GO:0008270">
    <property type="term" value="F:zinc ion binding"/>
    <property type="evidence" value="ECO:0007669"/>
    <property type="project" value="UniProtKB-KW"/>
</dbReference>
<dbReference type="InterPro" id="IPR001878">
    <property type="entry name" value="Znf_CCHC"/>
</dbReference>
<proteinExistence type="predicted"/>
<feature type="region of interest" description="Disordered" evidence="2">
    <location>
        <begin position="915"/>
        <end position="945"/>
    </location>
</feature>
<protein>
    <recommendedName>
        <fullName evidence="4">CCHC-type domain-containing protein</fullName>
    </recommendedName>
</protein>
<dbReference type="Proteomes" id="UP001152797">
    <property type="component" value="Unassembled WGS sequence"/>
</dbReference>
<keyword evidence="7" id="KW-1185">Reference proteome</keyword>
<keyword evidence="3" id="KW-0472">Membrane</keyword>
<feature type="transmembrane region" description="Helical" evidence="3">
    <location>
        <begin position="1490"/>
        <end position="1510"/>
    </location>
</feature>
<feature type="domain" description="CCHC-type" evidence="4">
    <location>
        <begin position="367"/>
        <end position="382"/>
    </location>
</feature>
<feature type="compositionally biased region" description="Polar residues" evidence="2">
    <location>
        <begin position="829"/>
        <end position="841"/>
    </location>
</feature>